<dbReference type="AlphaFoldDB" id="A0A6A3IKE1"/>
<dbReference type="Proteomes" id="UP000435112">
    <property type="component" value="Unassembled WGS sequence"/>
</dbReference>
<gene>
    <name evidence="2" type="ORF">PR002_g23508</name>
</gene>
<reference evidence="2 3" key="1">
    <citation type="submission" date="2018-09" db="EMBL/GenBank/DDBJ databases">
        <title>Genomic investigation of the strawberry pathogen Phytophthora fragariae indicates pathogenicity is determined by transcriptional variation in three key races.</title>
        <authorList>
            <person name="Adams T.M."/>
            <person name="Armitage A.D."/>
            <person name="Sobczyk M.K."/>
            <person name="Bates H.J."/>
            <person name="Dunwell J.M."/>
            <person name="Nellist C.F."/>
            <person name="Harrison R.J."/>
        </authorList>
    </citation>
    <scope>NUCLEOTIDE SEQUENCE [LARGE SCALE GENOMIC DNA]</scope>
    <source>
        <strain evidence="2 3">SCRP324</strain>
    </source>
</reference>
<dbReference type="InterPro" id="IPR036034">
    <property type="entry name" value="PDZ_sf"/>
</dbReference>
<protein>
    <recommendedName>
        <fullName evidence="4">PDZ domain-containing protein</fullName>
    </recommendedName>
</protein>
<dbReference type="OrthoDB" id="10522251at2759"/>
<name>A0A6A3IKE1_9STRA</name>
<proteinExistence type="predicted"/>
<sequence length="203" mass="22724">MPSPNKGYCWLYLLRWSNEPCIGMQVERRCDIFVVTTVEDHRAAWRAGVQVGDHVKAFNLKGEFQRTGFWTDGALATVNMHPAGKVFGLQVRKAHKLEGLHKQRSQYFKNKKCAHNRRLRAVPPDAKVPFDLSKVVNNWDGHNFNTHAASTSPDVQRGATSTTPTAPTIPTAPTSTPRRQARWLWGLRALISLLDGTTAHGSD</sequence>
<evidence type="ECO:0000313" key="3">
    <source>
        <dbReference type="Proteomes" id="UP000435112"/>
    </source>
</evidence>
<evidence type="ECO:0000256" key="1">
    <source>
        <dbReference type="SAM" id="MobiDB-lite"/>
    </source>
</evidence>
<dbReference type="EMBL" id="QXFU01002701">
    <property type="protein sequence ID" value="KAE8982520.1"/>
    <property type="molecule type" value="Genomic_DNA"/>
</dbReference>
<comment type="caution">
    <text evidence="2">The sequence shown here is derived from an EMBL/GenBank/DDBJ whole genome shotgun (WGS) entry which is preliminary data.</text>
</comment>
<evidence type="ECO:0008006" key="4">
    <source>
        <dbReference type="Google" id="ProtNLM"/>
    </source>
</evidence>
<feature type="region of interest" description="Disordered" evidence="1">
    <location>
        <begin position="146"/>
        <end position="178"/>
    </location>
</feature>
<feature type="compositionally biased region" description="Low complexity" evidence="1">
    <location>
        <begin position="159"/>
        <end position="177"/>
    </location>
</feature>
<dbReference type="SUPFAM" id="SSF50156">
    <property type="entry name" value="PDZ domain-like"/>
    <property type="match status" value="1"/>
</dbReference>
<organism evidence="2 3">
    <name type="scientific">Phytophthora rubi</name>
    <dbReference type="NCBI Taxonomy" id="129364"/>
    <lineage>
        <taxon>Eukaryota</taxon>
        <taxon>Sar</taxon>
        <taxon>Stramenopiles</taxon>
        <taxon>Oomycota</taxon>
        <taxon>Peronosporomycetes</taxon>
        <taxon>Peronosporales</taxon>
        <taxon>Peronosporaceae</taxon>
        <taxon>Phytophthora</taxon>
    </lineage>
</organism>
<accession>A0A6A3IKE1</accession>
<evidence type="ECO:0000313" key="2">
    <source>
        <dbReference type="EMBL" id="KAE8982520.1"/>
    </source>
</evidence>